<dbReference type="EMBL" id="CP006272">
    <property type="protein sequence ID" value="AGZ45117.1"/>
    <property type="molecule type" value="Genomic_DNA"/>
</dbReference>
<protein>
    <recommendedName>
        <fullName evidence="5">Lipoprotein</fullName>
    </recommendedName>
</protein>
<keyword evidence="2" id="KW-0732">Signal</keyword>
<feature type="chain" id="PRO_5039624441" description="Lipoprotein" evidence="2">
    <location>
        <begin position="25"/>
        <end position="240"/>
    </location>
</feature>
<reference evidence="3 4" key="1">
    <citation type="journal article" date="2014" name="J. Biotechnol.">
        <title>Complete genome sequence of the actinobacterium Actinoplanes friuliensis HAG 010964, producer of the lipopeptide antibiotic friulimycin.</title>
        <authorList>
            <person name="Ruckert C."/>
            <person name="Szczepanowski R."/>
            <person name="Albersmeier A."/>
            <person name="Goesmann A."/>
            <person name="Fischer N."/>
            <person name="Steinkamper A."/>
            <person name="Puhler A."/>
            <person name="Biener R."/>
            <person name="Schwartz D."/>
            <person name="Kalinowski J."/>
        </authorList>
    </citation>
    <scope>NUCLEOTIDE SEQUENCE [LARGE SCALE GENOMIC DNA]</scope>
    <source>
        <strain evidence="3 4">DSM 7358</strain>
    </source>
</reference>
<feature type="compositionally biased region" description="Low complexity" evidence="1">
    <location>
        <begin position="84"/>
        <end position="95"/>
    </location>
</feature>
<dbReference type="eggNOG" id="ENOG502ZIDU">
    <property type="taxonomic scope" value="Bacteria"/>
</dbReference>
<dbReference type="PROSITE" id="PS51257">
    <property type="entry name" value="PROKAR_LIPOPROTEIN"/>
    <property type="match status" value="1"/>
</dbReference>
<dbReference type="HOGENOM" id="CLU_1275453_0_0_11"/>
<sequence length="240" mass="24493">MGKAPTMRFLPVIGTLLAAAIVTAGCSDGVERLDGAATPIGAVSASPSPAPSVTSPSSAPSSSPSPSPSESPSKSPSKSPPGSSPTSSSPKSRPTVLGPNGLGALKLGMSQKEAEATGVLTAFKGKINEGCNQPAHVRYASGINPGSDGMVYYSPGVLGIQIIDAYTGVRTPEGITLGSSAKAMRRAYPDWRNATEEDPTADGRGYAEVAGNGKARYRIVTANGLVVELTLQWVNQNCYE</sequence>
<evidence type="ECO:0008006" key="5">
    <source>
        <dbReference type="Google" id="ProtNLM"/>
    </source>
</evidence>
<dbReference type="PATRIC" id="fig|1246995.3.peg.6939"/>
<organism evidence="3 4">
    <name type="scientific">Actinoplanes friuliensis DSM 7358</name>
    <dbReference type="NCBI Taxonomy" id="1246995"/>
    <lineage>
        <taxon>Bacteria</taxon>
        <taxon>Bacillati</taxon>
        <taxon>Actinomycetota</taxon>
        <taxon>Actinomycetes</taxon>
        <taxon>Micromonosporales</taxon>
        <taxon>Micromonosporaceae</taxon>
        <taxon>Actinoplanes</taxon>
    </lineage>
</organism>
<feature type="signal peptide" evidence="2">
    <location>
        <begin position="1"/>
        <end position="24"/>
    </location>
</feature>
<dbReference type="KEGG" id="afs:AFR_34295"/>
<accession>U5W7Y5</accession>
<dbReference type="Proteomes" id="UP000017746">
    <property type="component" value="Chromosome"/>
</dbReference>
<evidence type="ECO:0000256" key="1">
    <source>
        <dbReference type="SAM" id="MobiDB-lite"/>
    </source>
</evidence>
<dbReference type="STRING" id="1246995.AFR_34295"/>
<dbReference type="AlphaFoldDB" id="U5W7Y5"/>
<name>U5W7Y5_9ACTN</name>
<evidence type="ECO:0000256" key="2">
    <source>
        <dbReference type="SAM" id="SignalP"/>
    </source>
</evidence>
<feature type="region of interest" description="Disordered" evidence="1">
    <location>
        <begin position="39"/>
        <end position="104"/>
    </location>
</feature>
<evidence type="ECO:0000313" key="4">
    <source>
        <dbReference type="Proteomes" id="UP000017746"/>
    </source>
</evidence>
<proteinExistence type="predicted"/>
<gene>
    <name evidence="3" type="ORF">AFR_34295</name>
</gene>
<evidence type="ECO:0000313" key="3">
    <source>
        <dbReference type="EMBL" id="AGZ45117.1"/>
    </source>
</evidence>
<feature type="compositionally biased region" description="Low complexity" evidence="1">
    <location>
        <begin position="44"/>
        <end position="62"/>
    </location>
</feature>
<keyword evidence="4" id="KW-1185">Reference proteome</keyword>